<comment type="similarity">
    <text evidence="1">Belongs to the heat shock protein 90 family.</text>
</comment>
<sequence length="461" mass="53956">MHRLARRSVPDILRSSAARHRAIYSVDHQLSGESDTTKRWCSVLTTGGSNAIGATTSFDLKRGHFMGCRYETTANSANPPPPPEKNEYQSEKKKKTKSVVGRDWDRELTNERQPIWLHNPDEVKKEDYDEFYRKTFNDYLDPLASSHFATEGEVEFRSILYVPSMKPSGKDDMINHKTKNIGLFVKGVFISDDFDGELFPRYLRFIKGIVDSNDSPLNVSRKVLQESRIVHIMKKRLVHKAFDMILGISMSEDREDYMKFWRNFGKHLKLGCIEDRENRKRIAPLLRFFSSQSKEDVISLDEYVENMKADQKDIYFIETDSIYSARKTPLVKKLAKKDIEVLFLVDPTDKVAIQNLKSYKDKNFVDITKEDLNLGQLLGGKDEERYKEMKQEFGTCDLIKKVALPDSRVIYTVLRSPHIDKKSREQFQMIVKKEYYVIKAQRPSELRQKFFWLKRRATWRT</sequence>
<evidence type="ECO:0000256" key="5">
    <source>
        <dbReference type="SAM" id="MobiDB-lite"/>
    </source>
</evidence>
<dbReference type="GO" id="GO:0005840">
    <property type="term" value="C:ribosome"/>
    <property type="evidence" value="ECO:0007669"/>
    <property type="project" value="UniProtKB-KW"/>
</dbReference>
<dbReference type="GO" id="GO:0005524">
    <property type="term" value="F:ATP binding"/>
    <property type="evidence" value="ECO:0007669"/>
    <property type="project" value="UniProtKB-KW"/>
</dbReference>
<keyword evidence="2" id="KW-0547">Nucleotide-binding</keyword>
<organism evidence="6 7">
    <name type="scientific">Salvia divinorum</name>
    <name type="common">Maria pastora</name>
    <name type="synonym">Diviner's sage</name>
    <dbReference type="NCBI Taxonomy" id="28513"/>
    <lineage>
        <taxon>Eukaryota</taxon>
        <taxon>Viridiplantae</taxon>
        <taxon>Streptophyta</taxon>
        <taxon>Embryophyta</taxon>
        <taxon>Tracheophyta</taxon>
        <taxon>Spermatophyta</taxon>
        <taxon>Magnoliopsida</taxon>
        <taxon>eudicotyledons</taxon>
        <taxon>Gunneridae</taxon>
        <taxon>Pentapetalae</taxon>
        <taxon>asterids</taxon>
        <taxon>lamiids</taxon>
        <taxon>Lamiales</taxon>
        <taxon>Lamiaceae</taxon>
        <taxon>Nepetoideae</taxon>
        <taxon>Mentheae</taxon>
        <taxon>Salviinae</taxon>
        <taxon>Salvia</taxon>
        <taxon>Salvia subgen. Calosphace</taxon>
    </lineage>
</organism>
<dbReference type="Gene3D" id="3.30.230.80">
    <property type="match status" value="1"/>
</dbReference>
<dbReference type="EMBL" id="JBEAFC010000008">
    <property type="protein sequence ID" value="KAL1546884.1"/>
    <property type="molecule type" value="Genomic_DNA"/>
</dbReference>
<dbReference type="Proteomes" id="UP001567538">
    <property type="component" value="Unassembled WGS sequence"/>
</dbReference>
<evidence type="ECO:0000256" key="3">
    <source>
        <dbReference type="ARBA" id="ARBA00022840"/>
    </source>
</evidence>
<comment type="caution">
    <text evidence="6">The sequence shown here is derived from an EMBL/GenBank/DDBJ whole genome shotgun (WGS) entry which is preliminary data.</text>
</comment>
<evidence type="ECO:0000256" key="1">
    <source>
        <dbReference type="ARBA" id="ARBA00008239"/>
    </source>
</evidence>
<dbReference type="FunFam" id="3.30.230.80:FF:000005">
    <property type="entry name" value="heat shock protein 90-5, chloroplastic"/>
    <property type="match status" value="1"/>
</dbReference>
<dbReference type="FunFam" id="3.40.50.11260:FF:000005">
    <property type="entry name" value="Heat shock protein 90"/>
    <property type="match status" value="1"/>
</dbReference>
<gene>
    <name evidence="6" type="ORF">AAHA92_23423</name>
</gene>
<dbReference type="InterPro" id="IPR020568">
    <property type="entry name" value="Ribosomal_Su5_D2-typ_SF"/>
</dbReference>
<evidence type="ECO:0000256" key="4">
    <source>
        <dbReference type="ARBA" id="ARBA00023186"/>
    </source>
</evidence>
<keyword evidence="4" id="KW-0143">Chaperone</keyword>
<keyword evidence="7" id="KW-1185">Reference proteome</keyword>
<dbReference type="SUPFAM" id="SSF54211">
    <property type="entry name" value="Ribosomal protein S5 domain 2-like"/>
    <property type="match status" value="1"/>
</dbReference>
<protein>
    <submittedName>
        <fullName evidence="6">Heat shock protein 90-6, mitochondrial-like</fullName>
    </submittedName>
</protein>
<proteinExistence type="inferred from homology"/>
<accession>A0ABD1GSE8</accession>
<keyword evidence="3" id="KW-0067">ATP-binding</keyword>
<evidence type="ECO:0000313" key="7">
    <source>
        <dbReference type="Proteomes" id="UP001567538"/>
    </source>
</evidence>
<dbReference type="Gene3D" id="3.30.70.600">
    <property type="entry name" value="Ribosomal protein S10 domain"/>
    <property type="match status" value="1"/>
</dbReference>
<name>A0ABD1GSE8_SALDI</name>
<dbReference type="InterPro" id="IPR036838">
    <property type="entry name" value="Ribosomal_uS10_dom_sf"/>
</dbReference>
<dbReference type="Gene3D" id="3.40.50.11260">
    <property type="match status" value="1"/>
</dbReference>
<dbReference type="AlphaFoldDB" id="A0ABD1GSE8"/>
<evidence type="ECO:0000256" key="2">
    <source>
        <dbReference type="ARBA" id="ARBA00022741"/>
    </source>
</evidence>
<dbReference type="Pfam" id="PF00183">
    <property type="entry name" value="HSP90"/>
    <property type="match status" value="1"/>
</dbReference>
<dbReference type="SUPFAM" id="SSF54999">
    <property type="entry name" value="Ribosomal protein S10"/>
    <property type="match status" value="1"/>
</dbReference>
<feature type="region of interest" description="Disordered" evidence="5">
    <location>
        <begin position="71"/>
        <end position="100"/>
    </location>
</feature>
<reference evidence="6 7" key="1">
    <citation type="submission" date="2024-06" db="EMBL/GenBank/DDBJ databases">
        <title>A chromosome level genome sequence of Diviner's sage (Salvia divinorum).</title>
        <authorList>
            <person name="Ford S.A."/>
            <person name="Ro D.-K."/>
            <person name="Ness R.W."/>
            <person name="Phillips M.A."/>
        </authorList>
    </citation>
    <scope>NUCLEOTIDE SEQUENCE [LARGE SCALE GENOMIC DNA]</scope>
    <source>
        <strain evidence="6">SAF-2024a</strain>
        <tissue evidence="6">Leaf</tissue>
    </source>
</reference>
<dbReference type="PANTHER" id="PTHR11528">
    <property type="entry name" value="HEAT SHOCK PROTEIN 90 FAMILY MEMBER"/>
    <property type="match status" value="1"/>
</dbReference>
<dbReference type="GO" id="GO:1990904">
    <property type="term" value="C:ribonucleoprotein complex"/>
    <property type="evidence" value="ECO:0007669"/>
    <property type="project" value="UniProtKB-KW"/>
</dbReference>
<evidence type="ECO:0000313" key="6">
    <source>
        <dbReference type="EMBL" id="KAL1546884.1"/>
    </source>
</evidence>
<dbReference type="InterPro" id="IPR001404">
    <property type="entry name" value="Hsp90_fam"/>
</dbReference>